<name>A0A4Z0F5A3_9GAMM</name>
<evidence type="ECO:0000313" key="2">
    <source>
        <dbReference type="EMBL" id="TFZ81438.1"/>
    </source>
</evidence>
<dbReference type="EMBL" id="SRIO01000023">
    <property type="protein sequence ID" value="TFZ81438.1"/>
    <property type="molecule type" value="Genomic_DNA"/>
</dbReference>
<dbReference type="RefSeq" id="WP_135282764.1">
    <property type="nucleotide sequence ID" value="NZ_SRIO01000023.1"/>
</dbReference>
<proteinExistence type="predicted"/>
<dbReference type="AlphaFoldDB" id="A0A4Z0F5A3"/>
<sequence>MSFQNTNSSLNSLFSGMNANESAKQARLDREWRKGANQRVIDLERLRQEQEADTSRRDQELFDSIFRDTQDHFKGRFNFSPETLDHVKSKVTGSEEDLARYLQARREEFSSRLPSYVSRNDFTNHIMRQARLQGLDSKFDAINRNITSLYGPQKDNELIKIMLEAEPKSSSLLAAHTGLAKKSSSGSSSPKVGDFIKSDKYVQEMIDNLYPKMGSKGWFGGLKESITGDNKLYRDALNNFTVRATAQGVEAPYVIAALRSVIDNNSTPFDLAKATGDQVGHIVNIAKSIKGQGSGGGGGSSYSQSDINKIFAESERALAKRRAEILSPSTSVLTPQQRISLLLDPDKLAEFNLSLAASVGKNQGKGTPPRRNNTPKNTEEQGDIEEIIEQELSKTPLADFDRATNLNFINAIEDPIQYRSVSGSGSGRNGGSRRNLVEELSLVPRKEFDSVEEYLRQVENGKRRGTGNIERESGYDELSEQYVGRRLTELLQAINNPSNRKERRDLEKNKQLLELLLKELEE</sequence>
<gene>
    <name evidence="2" type="ORF">E4680_12545</name>
</gene>
<evidence type="ECO:0000313" key="3">
    <source>
        <dbReference type="Proteomes" id="UP000297890"/>
    </source>
</evidence>
<comment type="caution">
    <text evidence="2">The sequence shown here is derived from an EMBL/GenBank/DDBJ whole genome shotgun (WGS) entry which is preliminary data.</text>
</comment>
<feature type="region of interest" description="Disordered" evidence="1">
    <location>
        <begin position="359"/>
        <end position="382"/>
    </location>
</feature>
<dbReference type="Proteomes" id="UP000297890">
    <property type="component" value="Unassembled WGS sequence"/>
</dbReference>
<accession>A0A4Z0F5A3</accession>
<evidence type="ECO:0000256" key="1">
    <source>
        <dbReference type="SAM" id="MobiDB-lite"/>
    </source>
</evidence>
<feature type="compositionally biased region" description="Polar residues" evidence="1">
    <location>
        <begin position="360"/>
        <end position="376"/>
    </location>
</feature>
<reference evidence="2 3" key="1">
    <citation type="journal article" date="2019" name="ISME J.">
        <title>Candidatus Macondimonas diazotrophica, a novel gammaproteobacterial genus dominating crude-oil-contaminated coastal sediments.</title>
        <authorList>
            <person name="Karthikeyan S."/>
            <person name="Konstantinidis K."/>
        </authorList>
    </citation>
    <scope>NUCLEOTIDE SEQUENCE [LARGE SCALE GENOMIC DNA]</scope>
    <source>
        <strain evidence="2 3">KTK01</strain>
    </source>
</reference>
<keyword evidence="3" id="KW-1185">Reference proteome</keyword>
<protein>
    <submittedName>
        <fullName evidence="2">Uncharacterized protein</fullName>
    </submittedName>
</protein>
<organism evidence="2 3">
    <name type="scientific">Candidatus Macondimonas diazotrophica</name>
    <dbReference type="NCBI Taxonomy" id="2305248"/>
    <lineage>
        <taxon>Bacteria</taxon>
        <taxon>Pseudomonadati</taxon>
        <taxon>Pseudomonadota</taxon>
        <taxon>Gammaproteobacteria</taxon>
        <taxon>Chromatiales</taxon>
        <taxon>Ectothiorhodospiraceae</taxon>
        <taxon>Candidatus Macondimonas</taxon>
    </lineage>
</organism>